<feature type="compositionally biased region" description="Basic and acidic residues" evidence="1">
    <location>
        <begin position="53"/>
        <end position="66"/>
    </location>
</feature>
<feature type="region of interest" description="Disordered" evidence="1">
    <location>
        <begin position="1"/>
        <end position="66"/>
    </location>
</feature>
<gene>
    <name evidence="2" type="ORF">L596_013322</name>
</gene>
<reference evidence="2 3" key="2">
    <citation type="journal article" date="2019" name="G3 (Bethesda)">
        <title>Hybrid Assembly of the Genome of the Entomopathogenic Nematode Steinernema carpocapsae Identifies the X-Chromosome.</title>
        <authorList>
            <person name="Serra L."/>
            <person name="Macchietto M."/>
            <person name="Macias-Munoz A."/>
            <person name="McGill C.J."/>
            <person name="Rodriguez I.M."/>
            <person name="Rodriguez B."/>
            <person name="Murad R."/>
            <person name="Mortazavi A."/>
        </authorList>
    </citation>
    <scope>NUCLEOTIDE SEQUENCE [LARGE SCALE GENOMIC DNA]</scope>
    <source>
        <strain evidence="2 3">ALL</strain>
    </source>
</reference>
<protein>
    <submittedName>
        <fullName evidence="2">Uncharacterized protein</fullName>
    </submittedName>
</protein>
<dbReference type="Proteomes" id="UP000298663">
    <property type="component" value="Unassembled WGS sequence"/>
</dbReference>
<dbReference type="AlphaFoldDB" id="A0A4U5NZZ3"/>
<evidence type="ECO:0000313" key="2">
    <source>
        <dbReference type="EMBL" id="TKR89182.1"/>
    </source>
</evidence>
<name>A0A4U5NZZ3_STECR</name>
<keyword evidence="3" id="KW-1185">Reference proteome</keyword>
<evidence type="ECO:0000313" key="3">
    <source>
        <dbReference type="Proteomes" id="UP000298663"/>
    </source>
</evidence>
<comment type="caution">
    <text evidence="2">The sequence shown here is derived from an EMBL/GenBank/DDBJ whole genome shotgun (WGS) entry which is preliminary data.</text>
</comment>
<dbReference type="EMBL" id="AZBU02000003">
    <property type="protein sequence ID" value="TKR89182.1"/>
    <property type="molecule type" value="Genomic_DNA"/>
</dbReference>
<sequence length="84" mass="9832">MLNPEGGDCGFRTIDESPENRTPRSIRGSGDRPLPEDHVATDLRLRSTPGRRRFQERTEESPEEEFRGVLARDRRLPVRRRLFE</sequence>
<evidence type="ECO:0000256" key="1">
    <source>
        <dbReference type="SAM" id="MobiDB-lite"/>
    </source>
</evidence>
<reference evidence="2 3" key="1">
    <citation type="journal article" date="2015" name="Genome Biol.">
        <title>Comparative genomics of Steinernema reveals deeply conserved gene regulatory networks.</title>
        <authorList>
            <person name="Dillman A.R."/>
            <person name="Macchietto M."/>
            <person name="Porter C.F."/>
            <person name="Rogers A."/>
            <person name="Williams B."/>
            <person name="Antoshechkin I."/>
            <person name="Lee M.M."/>
            <person name="Goodwin Z."/>
            <person name="Lu X."/>
            <person name="Lewis E.E."/>
            <person name="Goodrich-Blair H."/>
            <person name="Stock S.P."/>
            <person name="Adams B.J."/>
            <person name="Sternberg P.W."/>
            <person name="Mortazavi A."/>
        </authorList>
    </citation>
    <scope>NUCLEOTIDE SEQUENCE [LARGE SCALE GENOMIC DNA]</scope>
    <source>
        <strain evidence="2 3">ALL</strain>
    </source>
</reference>
<organism evidence="2 3">
    <name type="scientific">Steinernema carpocapsae</name>
    <name type="common">Entomopathogenic nematode</name>
    <dbReference type="NCBI Taxonomy" id="34508"/>
    <lineage>
        <taxon>Eukaryota</taxon>
        <taxon>Metazoa</taxon>
        <taxon>Ecdysozoa</taxon>
        <taxon>Nematoda</taxon>
        <taxon>Chromadorea</taxon>
        <taxon>Rhabditida</taxon>
        <taxon>Tylenchina</taxon>
        <taxon>Panagrolaimomorpha</taxon>
        <taxon>Strongyloidoidea</taxon>
        <taxon>Steinernematidae</taxon>
        <taxon>Steinernema</taxon>
    </lineage>
</organism>
<feature type="compositionally biased region" description="Basic and acidic residues" evidence="1">
    <location>
        <begin position="29"/>
        <end position="45"/>
    </location>
</feature>
<accession>A0A4U5NZZ3</accession>
<feature type="compositionally biased region" description="Basic and acidic residues" evidence="1">
    <location>
        <begin position="13"/>
        <end position="22"/>
    </location>
</feature>
<proteinExistence type="predicted"/>